<dbReference type="InterPro" id="IPR055375">
    <property type="entry name" value="Ribophorin_II_2nd"/>
</dbReference>
<feature type="transmembrane region" description="Helical" evidence="10">
    <location>
        <begin position="739"/>
        <end position="759"/>
    </location>
</feature>
<dbReference type="Pfam" id="PF25147">
    <property type="entry name" value="Ribophorin_II_C"/>
    <property type="match status" value="1"/>
</dbReference>
<comment type="caution">
    <text evidence="10">Lacks conserved residue(s) required for the propagation of feature annotation.</text>
</comment>
<evidence type="ECO:0000256" key="2">
    <source>
        <dbReference type="ARBA" id="ARBA00004477"/>
    </source>
</evidence>
<evidence type="ECO:0000256" key="1">
    <source>
        <dbReference type="ARBA" id="ARBA00002791"/>
    </source>
</evidence>
<evidence type="ECO:0000259" key="13">
    <source>
        <dbReference type="Pfam" id="PF23861"/>
    </source>
</evidence>
<proteinExistence type="inferred from homology"/>
<dbReference type="InterPro" id="IPR055373">
    <property type="entry name" value="Ribophorin_II_N"/>
</dbReference>
<evidence type="ECO:0000256" key="4">
    <source>
        <dbReference type="ARBA" id="ARBA00009038"/>
    </source>
</evidence>
<organism evidence="15 16">
    <name type="scientific">Dendrobium chrysotoxum</name>
    <name type="common">Orchid</name>
    <dbReference type="NCBI Taxonomy" id="161865"/>
    <lineage>
        <taxon>Eukaryota</taxon>
        <taxon>Viridiplantae</taxon>
        <taxon>Streptophyta</taxon>
        <taxon>Embryophyta</taxon>
        <taxon>Tracheophyta</taxon>
        <taxon>Spermatophyta</taxon>
        <taxon>Magnoliopsida</taxon>
        <taxon>Liliopsida</taxon>
        <taxon>Asparagales</taxon>
        <taxon>Orchidaceae</taxon>
        <taxon>Epidendroideae</taxon>
        <taxon>Malaxideae</taxon>
        <taxon>Dendrobiinae</taxon>
        <taxon>Dendrobium</taxon>
    </lineage>
</organism>
<dbReference type="InterPro" id="IPR008814">
    <property type="entry name" value="Swp1"/>
</dbReference>
<accession>A0AAV7GD57</accession>
<dbReference type="Pfam" id="PF05817">
    <property type="entry name" value="Ribophorin_II"/>
    <property type="match status" value="1"/>
</dbReference>
<keyword evidence="8 10" id="KW-1133">Transmembrane helix</keyword>
<evidence type="ECO:0000313" key="15">
    <source>
        <dbReference type="EMBL" id="KAH0454391.1"/>
    </source>
</evidence>
<dbReference type="InterPro" id="IPR055374">
    <property type="entry name" value="Ribophorin_II_3rd"/>
</dbReference>
<evidence type="ECO:0000259" key="12">
    <source>
        <dbReference type="Pfam" id="PF23860"/>
    </source>
</evidence>
<evidence type="ECO:0000256" key="10">
    <source>
        <dbReference type="RuleBase" id="RU366029"/>
    </source>
</evidence>
<evidence type="ECO:0000256" key="5">
    <source>
        <dbReference type="ARBA" id="ARBA00022692"/>
    </source>
</evidence>
<feature type="domain" description="Ribophorin II third" evidence="12">
    <location>
        <begin position="506"/>
        <end position="627"/>
    </location>
</feature>
<keyword evidence="5 10" id="KW-0812">Transmembrane</keyword>
<evidence type="ECO:0000256" key="6">
    <source>
        <dbReference type="ARBA" id="ARBA00022729"/>
    </source>
</evidence>
<feature type="domain" description="Ribophorin II second" evidence="13">
    <location>
        <begin position="407"/>
        <end position="490"/>
    </location>
</feature>
<comment type="caution">
    <text evidence="15">The sequence shown here is derived from an EMBL/GenBank/DDBJ whole genome shotgun (WGS) entry which is preliminary data.</text>
</comment>
<keyword evidence="16" id="KW-1185">Reference proteome</keyword>
<dbReference type="Pfam" id="PF23861">
    <property type="entry name" value="Ribophorin_II_2nd"/>
    <property type="match status" value="1"/>
</dbReference>
<evidence type="ECO:0000256" key="7">
    <source>
        <dbReference type="ARBA" id="ARBA00022824"/>
    </source>
</evidence>
<dbReference type="PANTHER" id="PTHR12640">
    <property type="entry name" value="RIBOPHORIN II"/>
    <property type="match status" value="1"/>
</dbReference>
<dbReference type="Pfam" id="PF23860">
    <property type="entry name" value="Ribophorin_II_3rd"/>
    <property type="match status" value="1"/>
</dbReference>
<feature type="transmembrane region" description="Helical" evidence="10">
    <location>
        <begin position="671"/>
        <end position="695"/>
    </location>
</feature>
<reference evidence="15 16" key="1">
    <citation type="journal article" date="2021" name="Hortic Res">
        <title>Chromosome-scale assembly of the Dendrobium chrysotoxum genome enhances the understanding of orchid evolution.</title>
        <authorList>
            <person name="Zhang Y."/>
            <person name="Zhang G.Q."/>
            <person name="Zhang D."/>
            <person name="Liu X.D."/>
            <person name="Xu X.Y."/>
            <person name="Sun W.H."/>
            <person name="Yu X."/>
            <person name="Zhu X."/>
            <person name="Wang Z.W."/>
            <person name="Zhao X."/>
            <person name="Zhong W.Y."/>
            <person name="Chen H."/>
            <person name="Yin W.L."/>
            <person name="Huang T."/>
            <person name="Niu S.C."/>
            <person name="Liu Z.J."/>
        </authorList>
    </citation>
    <scope>NUCLEOTIDE SEQUENCE [LARGE SCALE GENOMIC DNA]</scope>
    <source>
        <strain evidence="15">Lindl</strain>
    </source>
</reference>
<feature type="domain" description="Ribophorin II N-terminal" evidence="11">
    <location>
        <begin position="44"/>
        <end position="331"/>
    </location>
</feature>
<keyword evidence="7 10" id="KW-0256">Endoplasmic reticulum</keyword>
<keyword evidence="9 10" id="KW-0472">Membrane</keyword>
<feature type="transmembrane region" description="Helical" evidence="10">
    <location>
        <begin position="21"/>
        <end position="41"/>
    </location>
</feature>
<dbReference type="GO" id="GO:0008250">
    <property type="term" value="C:oligosaccharyltransferase complex"/>
    <property type="evidence" value="ECO:0007669"/>
    <property type="project" value="UniProtKB-UniRule"/>
</dbReference>
<keyword evidence="6" id="KW-0732">Signal</keyword>
<gene>
    <name evidence="15" type="ORF">IEQ34_016315</name>
</gene>
<sequence>MHSLFQFLRIIDLAGMSRYRWILALLAIFYSSLSICTASIVRPISESHRSAALELFVPVDESFGSLENTYEALRTFEILGLEKTYDISRATCKAVLESLGSSSSTTKDLFYALKVNGILKCQIEAINFEGIATNMLAVLKNANSLPDFYYAIGSLLLIKKKPYFIDNLAQKHGFEVILPDSDGAFHSIKALSQSDGRWRYDSNGAESSTYAAGMALEALAGIVYLADSEVDQSMIGVVKNDIVKLFDIIKSYNDGTLYFNDKYVHSSDYKSPLEISAAVVRGVTSFAEVSSGKLNIPGNKILGLAKFFLSIGVPGSSKDLFHQIESLSCLENNRKVSFNAFVVINLFVLFFLLLQDLHSTCHLTSRHCSFIDIKGSTQVFYADLYVIDVNFKFRLCCMAVELNWFPKVDVTTVFGAAAPPLTVKLVQAFNSNSEGKPIIENQELHFDKENSIHYLDIASLKMDVGKYKLIFEVSLHNLEDESKYATGGLTSFSAFFTGSIKIDKGELAILNSDGGSAETIEKLDLSTDSSLSLSANHLQKFRLSFQLTTPLGHTFKPHQVFLKLRHETKVEHLFVIDSSARQYKLILDFLGLVEKFYYLSGKYDIELTVGDSTMENSFLRTLGFVELDLPEPPEKAAQPPPQPADPYLRYGPKEEITHIFRAPEKRPPKELSLAFLALTFLPLIGFIIGLIRLGVNLKFFPSSPGPAAFSILFHAGIAAVLLLYGLFWLKLDLFTALKALCFLGPFLIFVGHRTLSYLASTSAKLKSS</sequence>
<dbReference type="GO" id="GO:0006487">
    <property type="term" value="P:protein N-linked glycosylation"/>
    <property type="evidence" value="ECO:0007669"/>
    <property type="project" value="UniProtKB-UniRule"/>
</dbReference>
<protein>
    <recommendedName>
        <fullName evidence="10">Dolichyl-diphosphooligosaccharide--protein glycosyltransferase subunit 2</fullName>
    </recommendedName>
    <alternativeName>
        <fullName evidence="10">Ribophorin-2</fullName>
    </alternativeName>
</protein>
<feature type="transmembrane region" description="Helical" evidence="10">
    <location>
        <begin position="707"/>
        <end position="727"/>
    </location>
</feature>
<evidence type="ECO:0000256" key="8">
    <source>
        <dbReference type="ARBA" id="ARBA00022989"/>
    </source>
</evidence>
<comment type="pathway">
    <text evidence="3 10">Protein modification; protein glycosylation.</text>
</comment>
<evidence type="ECO:0000259" key="11">
    <source>
        <dbReference type="Pfam" id="PF05817"/>
    </source>
</evidence>
<evidence type="ECO:0000313" key="16">
    <source>
        <dbReference type="Proteomes" id="UP000775213"/>
    </source>
</evidence>
<comment type="function">
    <text evidence="1 10">Subunit of the oligosaccharyl transferase (OST) complex that catalyzes the initial transfer of a defined glycan (Glc(3)Man(9)GlcNAc(2) in eukaryotes) from the lipid carrier dolichol-pyrophosphate to an asparagine residue within an Asn-X-Ser/Thr consensus motif in nascent polypeptide chains, the first step in protein N-glycosylation. N-glycosylation occurs cotranslationally and the complex associates with the Sec61 complex at the channel-forming translocon complex that mediates protein translocation across the endoplasmic reticulum (ER). All subunits are required for a maximal enzyme activity.</text>
</comment>
<dbReference type="EMBL" id="JAGFBR010000015">
    <property type="protein sequence ID" value="KAH0454391.1"/>
    <property type="molecule type" value="Genomic_DNA"/>
</dbReference>
<evidence type="ECO:0000256" key="3">
    <source>
        <dbReference type="ARBA" id="ARBA00004922"/>
    </source>
</evidence>
<comment type="similarity">
    <text evidence="4 10">Belongs to the SWP1 family.</text>
</comment>
<evidence type="ECO:0000256" key="9">
    <source>
        <dbReference type="ARBA" id="ARBA00023136"/>
    </source>
</evidence>
<dbReference type="PANTHER" id="PTHR12640:SF0">
    <property type="entry name" value="DOLICHYL-DIPHOSPHOOLIGOSACCHARIDE--PROTEIN GLYCOSYLTRANSFERASE SUBUNIT 2"/>
    <property type="match status" value="1"/>
</dbReference>
<name>A0AAV7GD57_DENCH</name>
<comment type="subcellular location">
    <subcellularLocation>
        <location evidence="2 10">Endoplasmic reticulum membrane</location>
        <topology evidence="2 10">Multi-pass membrane protein</topology>
    </subcellularLocation>
</comment>
<dbReference type="Proteomes" id="UP000775213">
    <property type="component" value="Unassembled WGS sequence"/>
</dbReference>
<comment type="subunit">
    <text evidence="10">Component of the oligosaccharyltransferase (OST) complex.</text>
</comment>
<evidence type="ECO:0000259" key="14">
    <source>
        <dbReference type="Pfam" id="PF25147"/>
    </source>
</evidence>
<feature type="domain" description="Ribophorin II C-terminal" evidence="14">
    <location>
        <begin position="660"/>
        <end position="760"/>
    </location>
</feature>
<dbReference type="InterPro" id="IPR056790">
    <property type="entry name" value="Ribophorin_II_C"/>
</dbReference>
<dbReference type="AlphaFoldDB" id="A0AAV7GD57"/>